<proteinExistence type="inferred from homology"/>
<comment type="catalytic activity">
    <reaction evidence="5">
        <text>GTP + H2O = GDP + phosphate + H(+)</text>
        <dbReference type="Rhea" id="RHEA:19669"/>
        <dbReference type="ChEBI" id="CHEBI:15377"/>
        <dbReference type="ChEBI" id="CHEBI:15378"/>
        <dbReference type="ChEBI" id="CHEBI:37565"/>
        <dbReference type="ChEBI" id="CHEBI:43474"/>
        <dbReference type="ChEBI" id="CHEBI:58189"/>
    </reaction>
    <physiologicalReaction direction="left-to-right" evidence="5">
        <dbReference type="Rhea" id="RHEA:19670"/>
    </physiologicalReaction>
</comment>
<keyword evidence="3" id="KW-0143">Chaperone</keyword>
<accession>A0A2Y9BAY4</accession>
<organism evidence="8 9">
    <name type="scientific">Faecalicatena orotica</name>
    <dbReference type="NCBI Taxonomy" id="1544"/>
    <lineage>
        <taxon>Bacteria</taxon>
        <taxon>Bacillati</taxon>
        <taxon>Bacillota</taxon>
        <taxon>Clostridia</taxon>
        <taxon>Lachnospirales</taxon>
        <taxon>Lachnospiraceae</taxon>
        <taxon>Faecalicatena</taxon>
    </lineage>
</organism>
<dbReference type="InterPro" id="IPR011629">
    <property type="entry name" value="CobW-like_C"/>
</dbReference>
<dbReference type="InterPro" id="IPR051316">
    <property type="entry name" value="Zinc-reg_GTPase_activator"/>
</dbReference>
<evidence type="ECO:0000313" key="9">
    <source>
        <dbReference type="Proteomes" id="UP000245845"/>
    </source>
</evidence>
<keyword evidence="2" id="KW-0378">Hydrolase</keyword>
<evidence type="ECO:0000256" key="1">
    <source>
        <dbReference type="ARBA" id="ARBA00022741"/>
    </source>
</evidence>
<dbReference type="PANTHER" id="PTHR13748:SF62">
    <property type="entry name" value="COBW DOMAIN-CONTAINING PROTEIN"/>
    <property type="match status" value="1"/>
</dbReference>
<dbReference type="InterPro" id="IPR003495">
    <property type="entry name" value="CobW/HypB/UreG_nucleotide-bd"/>
</dbReference>
<keyword evidence="1" id="KW-0547">Nucleotide-binding</keyword>
<dbReference type="GO" id="GO:0005737">
    <property type="term" value="C:cytoplasm"/>
    <property type="evidence" value="ECO:0007669"/>
    <property type="project" value="TreeGrafter"/>
</dbReference>
<comment type="similarity">
    <text evidence="4">Belongs to the SIMIBI class G3E GTPase family. ZNG1 subfamily.</text>
</comment>
<dbReference type="Pfam" id="PF07683">
    <property type="entry name" value="CobW_C"/>
    <property type="match status" value="1"/>
</dbReference>
<evidence type="ECO:0000259" key="7">
    <source>
        <dbReference type="Pfam" id="PF07683"/>
    </source>
</evidence>
<dbReference type="AlphaFoldDB" id="A0A2Y9BAY4"/>
<keyword evidence="9" id="KW-1185">Reference proteome</keyword>
<protein>
    <submittedName>
        <fullName evidence="8">G3E family GTPase</fullName>
    </submittedName>
</protein>
<dbReference type="GO" id="GO:0000166">
    <property type="term" value="F:nucleotide binding"/>
    <property type="evidence" value="ECO:0007669"/>
    <property type="project" value="UniProtKB-KW"/>
</dbReference>
<dbReference type="Gene3D" id="3.40.50.300">
    <property type="entry name" value="P-loop containing nucleotide triphosphate hydrolases"/>
    <property type="match status" value="1"/>
</dbReference>
<dbReference type="Proteomes" id="UP000245845">
    <property type="component" value="Unassembled WGS sequence"/>
</dbReference>
<dbReference type="Gene3D" id="3.30.1220.10">
    <property type="entry name" value="CobW-like, C-terminal domain"/>
    <property type="match status" value="1"/>
</dbReference>
<dbReference type="InterPro" id="IPR036627">
    <property type="entry name" value="CobW-likC_sf"/>
</dbReference>
<sequence>MGFLGAGKTTFLNKYIPLLGGRTVVIENEFGETGLDGELIRHEGIPVREIYAGCICCSLALDFRSAIGEIAETFHPDRIIIEPSGAGRLSDIIKACNKAGEKDGVSLKVTKLITIVDITTLDEYADCFGAFYLDQIRHARLIFLSHVHELTAEEKRTQTECLKEFNPHAILYEGDFRKMEDEALEELIRMTEDYGDSPNEIAADVLPADRVFTSVAIKNSEDMTEEELEGILKEVKKEGYGKVLRAKGIVSLKDGRQVHFDYTPSASGYEPYSWKGTGHPQKNRIIIIGCGLNKRALRVLFKNRDIKYPASADGCKRKMTREE</sequence>
<dbReference type="GO" id="GO:0016787">
    <property type="term" value="F:hydrolase activity"/>
    <property type="evidence" value="ECO:0007669"/>
    <property type="project" value="UniProtKB-KW"/>
</dbReference>
<evidence type="ECO:0000256" key="4">
    <source>
        <dbReference type="ARBA" id="ARBA00034320"/>
    </source>
</evidence>
<feature type="domain" description="CobW C-terminal" evidence="7">
    <location>
        <begin position="212"/>
        <end position="302"/>
    </location>
</feature>
<evidence type="ECO:0000256" key="2">
    <source>
        <dbReference type="ARBA" id="ARBA00022801"/>
    </source>
</evidence>
<evidence type="ECO:0000313" key="8">
    <source>
        <dbReference type="EMBL" id="PWJ30898.1"/>
    </source>
</evidence>
<reference evidence="8 9" key="1">
    <citation type="submission" date="2018-05" db="EMBL/GenBank/DDBJ databases">
        <title>The Hungate 1000. A catalogue of reference genomes from the rumen microbiome.</title>
        <authorList>
            <person name="Kelly W."/>
        </authorList>
    </citation>
    <scope>NUCLEOTIDE SEQUENCE [LARGE SCALE GENOMIC DNA]</scope>
    <source>
        <strain evidence="8 9">NLAE-zl-C242</strain>
    </source>
</reference>
<dbReference type="InterPro" id="IPR027417">
    <property type="entry name" value="P-loop_NTPase"/>
</dbReference>
<feature type="domain" description="CobW/HypB/UreG nucleotide-binding" evidence="6">
    <location>
        <begin position="2"/>
        <end position="169"/>
    </location>
</feature>
<evidence type="ECO:0000256" key="3">
    <source>
        <dbReference type="ARBA" id="ARBA00023186"/>
    </source>
</evidence>
<dbReference type="SUPFAM" id="SSF90002">
    <property type="entry name" value="Hypothetical protein YjiA, C-terminal domain"/>
    <property type="match status" value="1"/>
</dbReference>
<dbReference type="EMBL" id="QGDL01000003">
    <property type="protein sequence ID" value="PWJ30898.1"/>
    <property type="molecule type" value="Genomic_DNA"/>
</dbReference>
<dbReference type="RefSeq" id="WP_109730518.1">
    <property type="nucleotide sequence ID" value="NZ_QGDL01000003.1"/>
</dbReference>
<dbReference type="PANTHER" id="PTHR13748">
    <property type="entry name" value="COBW-RELATED"/>
    <property type="match status" value="1"/>
</dbReference>
<dbReference type="Pfam" id="PF02492">
    <property type="entry name" value="cobW"/>
    <property type="match status" value="1"/>
</dbReference>
<dbReference type="OrthoDB" id="9808822at2"/>
<dbReference type="SUPFAM" id="SSF52540">
    <property type="entry name" value="P-loop containing nucleoside triphosphate hydrolases"/>
    <property type="match status" value="1"/>
</dbReference>
<gene>
    <name evidence="8" type="ORF">A8806_103305</name>
</gene>
<evidence type="ECO:0000259" key="6">
    <source>
        <dbReference type="Pfam" id="PF02492"/>
    </source>
</evidence>
<evidence type="ECO:0000256" key="5">
    <source>
        <dbReference type="ARBA" id="ARBA00049117"/>
    </source>
</evidence>
<name>A0A2Y9BAY4_9FIRM</name>
<comment type="caution">
    <text evidence="8">The sequence shown here is derived from an EMBL/GenBank/DDBJ whole genome shotgun (WGS) entry which is preliminary data.</text>
</comment>